<proteinExistence type="predicted"/>
<comment type="caution">
    <text evidence="1">The sequence shown here is derived from an EMBL/GenBank/DDBJ whole genome shotgun (WGS) entry which is preliminary data.</text>
</comment>
<dbReference type="EMBL" id="MLYV02000256">
    <property type="protein sequence ID" value="PSS29576.1"/>
    <property type="molecule type" value="Genomic_DNA"/>
</dbReference>
<reference evidence="1 2" key="1">
    <citation type="submission" date="2018-02" db="EMBL/GenBank/DDBJ databases">
        <title>Genome sequence of the basidiomycete white-rot fungus Phlebia centrifuga.</title>
        <authorList>
            <person name="Granchi Z."/>
            <person name="Peng M."/>
            <person name="de Vries R.P."/>
            <person name="Hilden K."/>
            <person name="Makela M.R."/>
            <person name="Grigoriev I."/>
            <person name="Riley R."/>
        </authorList>
    </citation>
    <scope>NUCLEOTIDE SEQUENCE [LARGE SCALE GENOMIC DNA]</scope>
    <source>
        <strain evidence="1 2">FBCC195</strain>
    </source>
</reference>
<sequence length="74" mass="8132">MLAAQQNDTTLDMDPFVSYAQSLHDYTLQLWTESIRVAEEKGRLVRATMKVGGPINEEGRKHKEAGGGIAGVML</sequence>
<organism evidence="1 2">
    <name type="scientific">Hermanssonia centrifuga</name>
    <dbReference type="NCBI Taxonomy" id="98765"/>
    <lineage>
        <taxon>Eukaryota</taxon>
        <taxon>Fungi</taxon>
        <taxon>Dikarya</taxon>
        <taxon>Basidiomycota</taxon>
        <taxon>Agaricomycotina</taxon>
        <taxon>Agaricomycetes</taxon>
        <taxon>Polyporales</taxon>
        <taxon>Meruliaceae</taxon>
        <taxon>Hermanssonia</taxon>
    </lineage>
</organism>
<dbReference type="AlphaFoldDB" id="A0A2R6RHR8"/>
<keyword evidence="2" id="KW-1185">Reference proteome</keyword>
<gene>
    <name evidence="1" type="ORF">PHLCEN_2v2724</name>
</gene>
<name>A0A2R6RHR8_9APHY</name>
<protein>
    <submittedName>
        <fullName evidence="1">Uncharacterized protein</fullName>
    </submittedName>
</protein>
<dbReference type="OrthoDB" id="2797322at2759"/>
<accession>A0A2R6RHR8</accession>
<dbReference type="Proteomes" id="UP000186601">
    <property type="component" value="Unassembled WGS sequence"/>
</dbReference>
<evidence type="ECO:0000313" key="2">
    <source>
        <dbReference type="Proteomes" id="UP000186601"/>
    </source>
</evidence>
<evidence type="ECO:0000313" key="1">
    <source>
        <dbReference type="EMBL" id="PSS29576.1"/>
    </source>
</evidence>